<feature type="domain" description="BTB" evidence="1">
    <location>
        <begin position="47"/>
        <end position="120"/>
    </location>
</feature>
<evidence type="ECO:0000259" key="1">
    <source>
        <dbReference type="PROSITE" id="PS50097"/>
    </source>
</evidence>
<organism evidence="2">
    <name type="scientific">Alexandrium catenella</name>
    <name type="common">Red tide dinoflagellate</name>
    <name type="synonym">Gonyaulax catenella</name>
    <dbReference type="NCBI Taxonomy" id="2925"/>
    <lineage>
        <taxon>Eukaryota</taxon>
        <taxon>Sar</taxon>
        <taxon>Alveolata</taxon>
        <taxon>Dinophyceae</taxon>
        <taxon>Gonyaulacales</taxon>
        <taxon>Pyrocystaceae</taxon>
        <taxon>Alexandrium</taxon>
    </lineage>
</organism>
<dbReference type="CDD" id="cd18186">
    <property type="entry name" value="BTB_POZ_ZBTB_KLHL-like"/>
    <property type="match status" value="1"/>
</dbReference>
<dbReference type="PANTHER" id="PTHR24413">
    <property type="entry name" value="SPECKLE-TYPE POZ PROTEIN"/>
    <property type="match status" value="1"/>
</dbReference>
<dbReference type="EMBL" id="HBGE01015673">
    <property type="protein sequence ID" value="CAD9104903.1"/>
    <property type="molecule type" value="Transcribed_RNA"/>
</dbReference>
<dbReference type="SMART" id="SM00225">
    <property type="entry name" value="BTB"/>
    <property type="match status" value="1"/>
</dbReference>
<proteinExistence type="predicted"/>
<dbReference type="Gene3D" id="3.30.710.10">
    <property type="entry name" value="Potassium Channel Kv1.1, Chain A"/>
    <property type="match status" value="1"/>
</dbReference>
<dbReference type="Pfam" id="PF00651">
    <property type="entry name" value="BTB"/>
    <property type="match status" value="1"/>
</dbReference>
<dbReference type="InterPro" id="IPR011333">
    <property type="entry name" value="SKP1/BTB/POZ_sf"/>
</dbReference>
<protein>
    <recommendedName>
        <fullName evidence="1">BTB domain-containing protein</fullName>
    </recommendedName>
</protein>
<accession>A0A7S1PUQ6</accession>
<sequence>MTPLDSAPDLGSKPVALEVRLPPMKSREGECCLGESMRELYRRGEFTDVSLVCAEQTFGAHRVVLAAESEVFKQGFMASSAEAVGEAGARHEVRLTDISNPEAVKFMLDYMYQMDAAVWEDYNPRTQEINKDVLRLAQHFKLPRLVERAMHWLSKDLTTGNVVERLSICEDFGLSKLREKILEQLTFNRRALAEIANTPQIMKYPKLMQDLLQQAAAASTNDPQPKKKGRKA</sequence>
<dbReference type="SUPFAM" id="SSF54695">
    <property type="entry name" value="POZ domain"/>
    <property type="match status" value="1"/>
</dbReference>
<dbReference type="PROSITE" id="PS50097">
    <property type="entry name" value="BTB"/>
    <property type="match status" value="1"/>
</dbReference>
<evidence type="ECO:0000313" key="2">
    <source>
        <dbReference type="EMBL" id="CAD9104903.1"/>
    </source>
</evidence>
<name>A0A7S1PUQ6_ALECA</name>
<reference evidence="2" key="1">
    <citation type="submission" date="2021-01" db="EMBL/GenBank/DDBJ databases">
        <authorList>
            <person name="Corre E."/>
            <person name="Pelletier E."/>
            <person name="Niang G."/>
            <person name="Scheremetjew M."/>
            <person name="Finn R."/>
            <person name="Kale V."/>
            <person name="Holt S."/>
            <person name="Cochrane G."/>
            <person name="Meng A."/>
            <person name="Brown T."/>
            <person name="Cohen L."/>
        </authorList>
    </citation>
    <scope>NUCLEOTIDE SEQUENCE</scope>
    <source>
        <strain evidence="2">OF101</strain>
    </source>
</reference>
<dbReference type="AlphaFoldDB" id="A0A7S1PUQ6"/>
<gene>
    <name evidence="2" type="ORF">ACAT0790_LOCUS9296</name>
</gene>
<dbReference type="InterPro" id="IPR000210">
    <property type="entry name" value="BTB/POZ_dom"/>
</dbReference>